<dbReference type="Gene3D" id="3.40.50.300">
    <property type="entry name" value="P-loop containing nucleotide triphosphate hydrolases"/>
    <property type="match status" value="1"/>
</dbReference>
<dbReference type="CDD" id="cd00009">
    <property type="entry name" value="AAA"/>
    <property type="match status" value="1"/>
</dbReference>
<dbReference type="PANTHER" id="PTHR42759">
    <property type="entry name" value="MOXR FAMILY PROTEIN"/>
    <property type="match status" value="1"/>
</dbReference>
<dbReference type="InterPro" id="IPR027417">
    <property type="entry name" value="P-loop_NTPase"/>
</dbReference>
<dbReference type="Proteomes" id="UP000698752">
    <property type="component" value="Unassembled WGS sequence"/>
</dbReference>
<dbReference type="PIRSF" id="PIRSF002849">
    <property type="entry name" value="AAA_ATPase_chaperone_MoxR_prd"/>
    <property type="match status" value="1"/>
</dbReference>
<proteinExistence type="predicted"/>
<feature type="domain" description="ATPase AAA-3" evidence="1">
    <location>
        <begin position="41"/>
        <end position="170"/>
    </location>
</feature>
<dbReference type="PANTHER" id="PTHR42759:SF1">
    <property type="entry name" value="MAGNESIUM-CHELATASE SUBUNIT CHLD"/>
    <property type="match status" value="1"/>
</dbReference>
<evidence type="ECO:0000259" key="1">
    <source>
        <dbReference type="Pfam" id="PF07726"/>
    </source>
</evidence>
<feature type="domain" description="ChlI/MoxR AAA lid" evidence="2">
    <location>
        <begin position="253"/>
        <end position="317"/>
    </location>
</feature>
<comment type="caution">
    <text evidence="3">The sequence shown here is derived from an EMBL/GenBank/DDBJ whole genome shotgun (WGS) entry which is preliminary data.</text>
</comment>
<dbReference type="RefSeq" id="WP_211867727.1">
    <property type="nucleotide sequence ID" value="NZ_JAAEDI010000007.1"/>
</dbReference>
<organism evidence="3 4">
    <name type="scientific">Neoroseomonas terrae</name>
    <dbReference type="NCBI Taxonomy" id="424799"/>
    <lineage>
        <taxon>Bacteria</taxon>
        <taxon>Pseudomonadati</taxon>
        <taxon>Pseudomonadota</taxon>
        <taxon>Alphaproteobacteria</taxon>
        <taxon>Acetobacterales</taxon>
        <taxon>Acetobacteraceae</taxon>
        <taxon>Neoroseomonas</taxon>
    </lineage>
</organism>
<evidence type="ECO:0000259" key="2">
    <source>
        <dbReference type="Pfam" id="PF17863"/>
    </source>
</evidence>
<keyword evidence="4" id="KW-1185">Reference proteome</keyword>
<protein>
    <submittedName>
        <fullName evidence="3">AAA domain-containing protein</fullName>
    </submittedName>
</protein>
<gene>
    <name evidence="3" type="ORF">GXW78_08135</name>
</gene>
<evidence type="ECO:0000313" key="3">
    <source>
        <dbReference type="EMBL" id="MBR0649626.1"/>
    </source>
</evidence>
<dbReference type="SUPFAM" id="SSF52540">
    <property type="entry name" value="P-loop containing nucleoside triphosphate hydrolases"/>
    <property type="match status" value="1"/>
</dbReference>
<reference evidence="4" key="1">
    <citation type="journal article" date="2021" name="Syst. Appl. Microbiol.">
        <title>Roseomonas hellenica sp. nov., isolated from roots of wild-growing Alkanna tinctoria.</title>
        <authorList>
            <person name="Rat A."/>
            <person name="Naranjo H.D."/>
            <person name="Lebbe L."/>
            <person name="Cnockaert M."/>
            <person name="Krigas N."/>
            <person name="Grigoriadou K."/>
            <person name="Maloupa E."/>
            <person name="Willems A."/>
        </authorList>
    </citation>
    <scope>NUCLEOTIDE SEQUENCE [LARGE SCALE GENOMIC DNA]</scope>
    <source>
        <strain evidence="4">LMG 31159</strain>
    </source>
</reference>
<dbReference type="InterPro" id="IPR011703">
    <property type="entry name" value="ATPase_AAA-3"/>
</dbReference>
<accession>A0ABS5EF31</accession>
<dbReference type="Gene3D" id="1.10.8.80">
    <property type="entry name" value="Magnesium chelatase subunit I, C-Terminal domain"/>
    <property type="match status" value="1"/>
</dbReference>
<dbReference type="EMBL" id="JAAEDI010000007">
    <property type="protein sequence ID" value="MBR0649626.1"/>
    <property type="molecule type" value="Genomic_DNA"/>
</dbReference>
<dbReference type="InterPro" id="IPR050764">
    <property type="entry name" value="CbbQ/NirQ/NorQ/GpvN"/>
</dbReference>
<sequence length="325" mass="35239">MPVADPRAAFAELRARMGQAIIGQDRVIERLLIALLADGNVLVEGLPGVAKTRSVKALAKNLDARFRRIQFTPDLLPSDVVGSEIYEQKTGEFRFEQGPVFGNIVLVDEINRAPAKVQSALLEAMEERQVTVAGTTHKLPDLFLVMATQNPIEQEGTYPLPEAQLDRFLMKIAVDYPPAADERAILRLVRGEEQAKHGAAPDAPAPIPQQAVFDARAAMSRLTVAEAIEDYIVALVCGTRDAAALDKDLGTWIEVGASPRASIAIDRAARAHAWLAGQDHVSPDDVRAIAPDVLRHRLILSYEANADRITADAAVERLISLTAVA</sequence>
<dbReference type="InterPro" id="IPR041628">
    <property type="entry name" value="ChlI/MoxR_AAA_lid"/>
</dbReference>
<dbReference type="Pfam" id="PF07726">
    <property type="entry name" value="AAA_3"/>
    <property type="match status" value="1"/>
</dbReference>
<evidence type="ECO:0000313" key="4">
    <source>
        <dbReference type="Proteomes" id="UP000698752"/>
    </source>
</evidence>
<name>A0ABS5EF31_9PROT</name>
<dbReference type="Pfam" id="PF17863">
    <property type="entry name" value="AAA_lid_2"/>
    <property type="match status" value="1"/>
</dbReference>